<protein>
    <recommendedName>
        <fullName evidence="3">BESS domain-containing protein</fullName>
    </recommendedName>
</protein>
<evidence type="ECO:0000256" key="1">
    <source>
        <dbReference type="PROSITE-ProRule" id="PRU00371"/>
    </source>
</evidence>
<accession>A0A9N9QL47</accession>
<dbReference type="OrthoDB" id="6784293at2759"/>
<name>A0A9N9QL47_9CUCU</name>
<comment type="subcellular location">
    <subcellularLocation>
        <location evidence="1">Nucleus</location>
    </subcellularLocation>
</comment>
<organism evidence="4 5">
    <name type="scientific">Ceutorhynchus assimilis</name>
    <name type="common">cabbage seed weevil</name>
    <dbReference type="NCBI Taxonomy" id="467358"/>
    <lineage>
        <taxon>Eukaryota</taxon>
        <taxon>Metazoa</taxon>
        <taxon>Ecdysozoa</taxon>
        <taxon>Arthropoda</taxon>
        <taxon>Hexapoda</taxon>
        <taxon>Insecta</taxon>
        <taxon>Pterygota</taxon>
        <taxon>Neoptera</taxon>
        <taxon>Endopterygota</taxon>
        <taxon>Coleoptera</taxon>
        <taxon>Polyphaga</taxon>
        <taxon>Cucujiformia</taxon>
        <taxon>Curculionidae</taxon>
        <taxon>Ceutorhynchinae</taxon>
        <taxon>Ceutorhynchus</taxon>
    </lineage>
</organism>
<proteinExistence type="predicted"/>
<dbReference type="AlphaFoldDB" id="A0A9N9QL47"/>
<dbReference type="GO" id="GO:0005634">
    <property type="term" value="C:nucleus"/>
    <property type="evidence" value="ECO:0007669"/>
    <property type="project" value="UniProtKB-SubCell"/>
</dbReference>
<evidence type="ECO:0000259" key="3">
    <source>
        <dbReference type="PROSITE" id="PS51031"/>
    </source>
</evidence>
<feature type="compositionally biased region" description="Polar residues" evidence="2">
    <location>
        <begin position="129"/>
        <end position="149"/>
    </location>
</feature>
<dbReference type="EMBL" id="OU892282">
    <property type="protein sequence ID" value="CAG9769878.1"/>
    <property type="molecule type" value="Genomic_DNA"/>
</dbReference>
<feature type="region of interest" description="Disordered" evidence="2">
    <location>
        <begin position="129"/>
        <end position="159"/>
    </location>
</feature>
<evidence type="ECO:0000256" key="2">
    <source>
        <dbReference type="SAM" id="MobiDB-lite"/>
    </source>
</evidence>
<dbReference type="GO" id="GO:0003677">
    <property type="term" value="F:DNA binding"/>
    <property type="evidence" value="ECO:0007669"/>
    <property type="project" value="InterPro"/>
</dbReference>
<reference evidence="4" key="1">
    <citation type="submission" date="2022-01" db="EMBL/GenBank/DDBJ databases">
        <authorList>
            <person name="King R."/>
        </authorList>
    </citation>
    <scope>NUCLEOTIDE SEQUENCE</scope>
</reference>
<dbReference type="Proteomes" id="UP001152799">
    <property type="component" value="Chromosome 6"/>
</dbReference>
<dbReference type="PROSITE" id="PS51031">
    <property type="entry name" value="BESS"/>
    <property type="match status" value="1"/>
</dbReference>
<evidence type="ECO:0000313" key="5">
    <source>
        <dbReference type="Proteomes" id="UP001152799"/>
    </source>
</evidence>
<gene>
    <name evidence="4" type="ORF">CEUTPL_LOCUS10352</name>
</gene>
<feature type="domain" description="BESS" evidence="3">
    <location>
        <begin position="189"/>
        <end position="228"/>
    </location>
</feature>
<keyword evidence="5" id="KW-1185">Reference proteome</keyword>
<keyword evidence="1" id="KW-0539">Nucleus</keyword>
<evidence type="ECO:0000313" key="4">
    <source>
        <dbReference type="EMBL" id="CAG9769878.1"/>
    </source>
</evidence>
<dbReference type="InterPro" id="IPR004210">
    <property type="entry name" value="BESS_motif"/>
</dbReference>
<sequence>MTCEVRSHVLMLPTYILVNKMLFISASQAKGTWGKLRNCFSNALKRRNAHKSGQAAKKYIPWKYEMQMAFLQPYMDSRQTHSNLSQAENASQYLQLPEEEFQIIEDSELENTEEHEGNERETGDILSVSSHSTNAENTSQSLPRNQQTPQRKKRPNPADEIVQIMKKKLELRIQKVSQRPENSPLLNNLNETDMFYLSMSKTVQKLPPLEQVHIRMELCRLVSEAEMSQLKSLNDN</sequence>